<evidence type="ECO:0000313" key="2">
    <source>
        <dbReference type="EMBL" id="PNW12361.1"/>
    </source>
</evidence>
<accession>A0A3G6RHK0</accession>
<proteinExistence type="predicted"/>
<sequence length="66" mass="7179">MKKIETPIIKKLESLEKFRLNNGKKQSIYAGSPVSPSSTCTCSGGGCRVVMTEEGPRYVSGNWSPD</sequence>
<dbReference type="RefSeq" id="WP_103292942.1">
    <property type="nucleotide sequence ID" value="NZ_CP033924.1"/>
</dbReference>
<gene>
    <name evidence="2" type="ORF">C1637_17485</name>
    <name evidence="1" type="ORF">EG342_14265</name>
</gene>
<dbReference type="EMBL" id="PPEH01000007">
    <property type="protein sequence ID" value="PNW12361.1"/>
    <property type="molecule type" value="Genomic_DNA"/>
</dbReference>
<dbReference type="Proteomes" id="UP000236262">
    <property type="component" value="Unassembled WGS sequence"/>
</dbReference>
<organism evidence="2 3">
    <name type="scientific">Chryseobacterium lactis</name>
    <dbReference type="NCBI Taxonomy" id="1241981"/>
    <lineage>
        <taxon>Bacteria</taxon>
        <taxon>Pseudomonadati</taxon>
        <taxon>Bacteroidota</taxon>
        <taxon>Flavobacteriia</taxon>
        <taxon>Flavobacteriales</taxon>
        <taxon>Weeksellaceae</taxon>
        <taxon>Chryseobacterium group</taxon>
        <taxon>Chryseobacterium</taxon>
    </lineage>
</organism>
<evidence type="ECO:0000313" key="4">
    <source>
        <dbReference type="Proteomes" id="UP000279972"/>
    </source>
</evidence>
<evidence type="ECO:0000313" key="3">
    <source>
        <dbReference type="Proteomes" id="UP000236262"/>
    </source>
</evidence>
<dbReference type="EMBL" id="CP033924">
    <property type="protein sequence ID" value="AZA82970.1"/>
    <property type="molecule type" value="Genomic_DNA"/>
</dbReference>
<dbReference type="KEGG" id="clac:EG342_14265"/>
<evidence type="ECO:0008006" key="5">
    <source>
        <dbReference type="Google" id="ProtNLM"/>
    </source>
</evidence>
<evidence type="ECO:0000313" key="1">
    <source>
        <dbReference type="EMBL" id="AZA82970.1"/>
    </source>
</evidence>
<protein>
    <recommendedName>
        <fullName evidence="5">Bacteriocin</fullName>
    </recommendedName>
</protein>
<reference evidence="1 4" key="2">
    <citation type="submission" date="2018-11" db="EMBL/GenBank/DDBJ databases">
        <title>Proposal to divide the Flavobacteriaceae and reorganize its genera based on Amino Acid Identity values calculated from whole genome sequences.</title>
        <authorList>
            <person name="Nicholson A.C."/>
            <person name="Gulvik C.A."/>
            <person name="Whitney A.M."/>
            <person name="Humrighouse B.W."/>
            <person name="Bell M."/>
            <person name="Holmes B."/>
            <person name="Steigerwalt A.G."/>
            <person name="Villarma A."/>
            <person name="Sheth M."/>
            <person name="Batra D."/>
            <person name="Pryor J."/>
            <person name="Bernardet J.-F."/>
            <person name="Hugo C."/>
            <person name="Kampfer P."/>
            <person name="Newman J."/>
            <person name="McQuiston J.R."/>
        </authorList>
    </citation>
    <scope>NUCLEOTIDE SEQUENCE [LARGE SCALE GENOMIC DNA]</scope>
    <source>
        <strain evidence="1 4">KC_1864</strain>
    </source>
</reference>
<name>A0A3G6RHK0_CHRLC</name>
<reference evidence="2 3" key="1">
    <citation type="submission" date="2018-01" db="EMBL/GenBank/DDBJ databases">
        <title>Draft genome sequences of Chryseobacterium lactis NCTC11390, Chryseobacterium oncorhynchi 701B-08, and Chryseobacterium viscerum 687B-08.</title>
        <authorList>
            <person name="Jeong J.-J."/>
            <person name="Lee Y.J."/>
            <person name="Park B."/>
            <person name="Choi I.-G."/>
            <person name="Kim K.D."/>
        </authorList>
    </citation>
    <scope>NUCLEOTIDE SEQUENCE [LARGE SCALE GENOMIC DNA]</scope>
    <source>
        <strain evidence="2 3">NCTC11390</strain>
    </source>
</reference>
<keyword evidence="4" id="KW-1185">Reference proteome</keyword>
<dbReference type="Proteomes" id="UP000279972">
    <property type="component" value="Chromosome"/>
</dbReference>
<dbReference type="AlphaFoldDB" id="A0A3G6RHK0"/>